<comment type="subunit">
    <text evidence="4">Homotrimer.</text>
</comment>
<dbReference type="PROSITE" id="PS00159">
    <property type="entry name" value="ALDOLASE_KDPG_KHG_1"/>
    <property type="match status" value="1"/>
</dbReference>
<dbReference type="InterPro" id="IPR031338">
    <property type="entry name" value="KDPG/KHG_AS_2"/>
</dbReference>
<organism evidence="9">
    <name type="scientific">uncultured gamma proteobacterium HF4000_06A21</name>
    <dbReference type="NCBI Taxonomy" id="723581"/>
    <lineage>
        <taxon>Bacteria</taxon>
        <taxon>Pseudomonadati</taxon>
        <taxon>Pseudomonadota</taxon>
        <taxon>Gammaproteobacteria</taxon>
        <taxon>environmental samples</taxon>
    </lineage>
</organism>
<dbReference type="NCBIfam" id="TIGR01182">
    <property type="entry name" value="eda"/>
    <property type="match status" value="1"/>
</dbReference>
<name>E7C841_9GAMM</name>
<protein>
    <recommendedName>
        <fullName evidence="5">2-dehydro-3-deoxy-phosphogluconate aldolase</fullName>
        <ecNumber evidence="5">4.1.2.14</ecNumber>
    </recommendedName>
</protein>
<keyword evidence="7" id="KW-0704">Schiff base</keyword>
<evidence type="ECO:0000256" key="3">
    <source>
        <dbReference type="ARBA" id="ARBA00006906"/>
    </source>
</evidence>
<evidence type="ECO:0000256" key="7">
    <source>
        <dbReference type="ARBA" id="ARBA00023270"/>
    </source>
</evidence>
<keyword evidence="8" id="KW-0119">Carbohydrate metabolism</keyword>
<comment type="catalytic activity">
    <reaction evidence="1">
        <text>2-dehydro-3-deoxy-6-phospho-D-gluconate = D-glyceraldehyde 3-phosphate + pyruvate</text>
        <dbReference type="Rhea" id="RHEA:17089"/>
        <dbReference type="ChEBI" id="CHEBI:15361"/>
        <dbReference type="ChEBI" id="CHEBI:57569"/>
        <dbReference type="ChEBI" id="CHEBI:59776"/>
        <dbReference type="EC" id="4.1.2.14"/>
    </reaction>
</comment>
<keyword evidence="6" id="KW-0456">Lyase</keyword>
<dbReference type="InterPro" id="IPR031337">
    <property type="entry name" value="KDPG/KHG_AS_1"/>
</dbReference>
<dbReference type="Pfam" id="PF01081">
    <property type="entry name" value="Aldolase"/>
    <property type="match status" value="1"/>
</dbReference>
<proteinExistence type="inferred from homology"/>
<evidence type="ECO:0000256" key="5">
    <source>
        <dbReference type="ARBA" id="ARBA00013063"/>
    </source>
</evidence>
<evidence type="ECO:0000256" key="4">
    <source>
        <dbReference type="ARBA" id="ARBA00011233"/>
    </source>
</evidence>
<dbReference type="PROSITE" id="PS00160">
    <property type="entry name" value="ALDOLASE_KDPG_KHG_2"/>
    <property type="match status" value="1"/>
</dbReference>
<dbReference type="EMBL" id="GU568019">
    <property type="protein sequence ID" value="ADI23615.1"/>
    <property type="molecule type" value="Genomic_DNA"/>
</dbReference>
<evidence type="ECO:0000256" key="6">
    <source>
        <dbReference type="ARBA" id="ARBA00023239"/>
    </source>
</evidence>
<dbReference type="AlphaFoldDB" id="E7C841"/>
<evidence type="ECO:0000256" key="8">
    <source>
        <dbReference type="ARBA" id="ARBA00023277"/>
    </source>
</evidence>
<comment type="pathway">
    <text evidence="2">Carbohydrate acid metabolism; 2-dehydro-3-deoxy-D-gluconate degradation; D-glyceraldehyde 3-phosphate and pyruvate from 2-dehydro-3-deoxy-D-gluconate: step 2/2.</text>
</comment>
<dbReference type="Gene3D" id="3.20.20.70">
    <property type="entry name" value="Aldolase class I"/>
    <property type="match status" value="1"/>
</dbReference>
<dbReference type="EC" id="4.1.2.14" evidence="5"/>
<dbReference type="GO" id="GO:0008675">
    <property type="term" value="F:2-dehydro-3-deoxy-phosphogluconate aldolase activity"/>
    <property type="evidence" value="ECO:0007669"/>
    <property type="project" value="UniProtKB-EC"/>
</dbReference>
<reference evidence="9" key="1">
    <citation type="submission" date="2010-01" db="EMBL/GenBank/DDBJ databases">
        <title>Genome fragments of uncultured bacteria from the North Pacific subtropical Gyre.</title>
        <authorList>
            <person name="Pham V.D."/>
            <person name="Delong E.F."/>
        </authorList>
    </citation>
    <scope>NUCLEOTIDE SEQUENCE</scope>
</reference>
<evidence type="ECO:0000313" key="9">
    <source>
        <dbReference type="EMBL" id="ADI23615.1"/>
    </source>
</evidence>
<dbReference type="PANTHER" id="PTHR30246">
    <property type="entry name" value="2-KETO-3-DEOXY-6-PHOSPHOGLUCONATE ALDOLASE"/>
    <property type="match status" value="1"/>
</dbReference>
<accession>E7C841</accession>
<evidence type="ECO:0000256" key="2">
    <source>
        <dbReference type="ARBA" id="ARBA00004736"/>
    </source>
</evidence>
<dbReference type="InterPro" id="IPR013785">
    <property type="entry name" value="Aldolase_TIM"/>
</dbReference>
<dbReference type="PANTHER" id="PTHR30246:SF1">
    <property type="entry name" value="2-DEHYDRO-3-DEOXY-6-PHOSPHOGALACTONATE ALDOLASE-RELATED"/>
    <property type="match status" value="1"/>
</dbReference>
<dbReference type="InterPro" id="IPR000887">
    <property type="entry name" value="Aldlse_KDPG_KHG"/>
</dbReference>
<evidence type="ECO:0000256" key="1">
    <source>
        <dbReference type="ARBA" id="ARBA00000654"/>
    </source>
</evidence>
<dbReference type="SUPFAM" id="SSF51569">
    <property type="entry name" value="Aldolase"/>
    <property type="match status" value="1"/>
</dbReference>
<dbReference type="CDD" id="cd00452">
    <property type="entry name" value="KDPG_aldolase"/>
    <property type="match status" value="1"/>
</dbReference>
<comment type="similarity">
    <text evidence="3">Belongs to the KHG/KDPG aldolase family.</text>
</comment>
<sequence>MVIDHFLAQCAAHPPIIVVATVDNPTDGVSLARALQVAGIHFLEITLRTNAGLEAIHQIRREVSGLCTGAGTLRSPEEITQAVAAGAEFLVSPGATTVLLQHASELDVPYLPGIATISEALAAREMGYRLLKFFPADLSGGAAFLDHLKSVMPDLNFCPTGGVNTNNLDEYLMLSNVVCVGGSWIAPAELIQRGDWPAITARATATIDIASGLPR</sequence>